<feature type="non-terminal residue" evidence="1">
    <location>
        <position position="1"/>
    </location>
</feature>
<comment type="caution">
    <text evidence="1">The sequence shown here is derived from an EMBL/GenBank/DDBJ whole genome shotgun (WGS) entry which is preliminary data.</text>
</comment>
<feature type="non-terminal residue" evidence="1">
    <location>
        <position position="67"/>
    </location>
</feature>
<name>X1GHR4_9ZZZZ</name>
<evidence type="ECO:0000313" key="1">
    <source>
        <dbReference type="EMBL" id="GAH56732.1"/>
    </source>
</evidence>
<accession>X1GHR4</accession>
<proteinExistence type="predicted"/>
<gene>
    <name evidence="1" type="ORF">S03H2_26988</name>
</gene>
<protein>
    <submittedName>
        <fullName evidence="1">Uncharacterized protein</fullName>
    </submittedName>
</protein>
<dbReference type="EMBL" id="BARU01015926">
    <property type="protein sequence ID" value="GAH56732.1"/>
    <property type="molecule type" value="Genomic_DNA"/>
</dbReference>
<sequence length="67" mass="7799">ARIFHWPLYIGRTVSLSARSPKLAQDAFTFKEAQYQNYIVNLEEQLLEKQRQIEKLPGFFSALTISP</sequence>
<dbReference type="AlphaFoldDB" id="X1GHR4"/>
<organism evidence="1">
    <name type="scientific">marine sediment metagenome</name>
    <dbReference type="NCBI Taxonomy" id="412755"/>
    <lineage>
        <taxon>unclassified sequences</taxon>
        <taxon>metagenomes</taxon>
        <taxon>ecological metagenomes</taxon>
    </lineage>
</organism>
<reference evidence="1" key="1">
    <citation type="journal article" date="2014" name="Front. Microbiol.">
        <title>High frequency of phylogenetically diverse reductive dehalogenase-homologous genes in deep subseafloor sedimentary metagenomes.</title>
        <authorList>
            <person name="Kawai M."/>
            <person name="Futagami T."/>
            <person name="Toyoda A."/>
            <person name="Takaki Y."/>
            <person name="Nishi S."/>
            <person name="Hori S."/>
            <person name="Arai W."/>
            <person name="Tsubouchi T."/>
            <person name="Morono Y."/>
            <person name="Uchiyama I."/>
            <person name="Ito T."/>
            <person name="Fujiyama A."/>
            <person name="Inagaki F."/>
            <person name="Takami H."/>
        </authorList>
    </citation>
    <scope>NUCLEOTIDE SEQUENCE</scope>
    <source>
        <strain evidence="1">Expedition CK06-06</strain>
    </source>
</reference>